<organism evidence="2 3">
    <name type="scientific">Adineta ricciae</name>
    <name type="common">Rotifer</name>
    <dbReference type="NCBI Taxonomy" id="249248"/>
    <lineage>
        <taxon>Eukaryota</taxon>
        <taxon>Metazoa</taxon>
        <taxon>Spiralia</taxon>
        <taxon>Gnathifera</taxon>
        <taxon>Rotifera</taxon>
        <taxon>Eurotatoria</taxon>
        <taxon>Bdelloidea</taxon>
        <taxon>Adinetida</taxon>
        <taxon>Adinetidae</taxon>
        <taxon>Adineta</taxon>
    </lineage>
</organism>
<evidence type="ECO:0008006" key="4">
    <source>
        <dbReference type="Google" id="ProtNLM"/>
    </source>
</evidence>
<evidence type="ECO:0000313" key="3">
    <source>
        <dbReference type="Proteomes" id="UP000663852"/>
    </source>
</evidence>
<keyword evidence="1" id="KW-0732">Signal</keyword>
<evidence type="ECO:0000313" key="2">
    <source>
        <dbReference type="EMBL" id="CAF1066762.1"/>
    </source>
</evidence>
<evidence type="ECO:0000256" key="1">
    <source>
        <dbReference type="SAM" id="SignalP"/>
    </source>
</evidence>
<sequence length="73" mass="8559">MGNSLHCRFVLTTFPVILLSSAIYNKMGRLHHFNPAYLSLNHFFQMNGKRTKHLCMSAERFINMYSTWPIPVQ</sequence>
<comment type="caution">
    <text evidence="2">The sequence shown here is derived from an EMBL/GenBank/DDBJ whole genome shotgun (WGS) entry which is preliminary data.</text>
</comment>
<dbReference type="Proteomes" id="UP000663852">
    <property type="component" value="Unassembled WGS sequence"/>
</dbReference>
<accession>A0A814LJU8</accession>
<proteinExistence type="predicted"/>
<feature type="chain" id="PRO_5032915440" description="Secreted protein" evidence="1">
    <location>
        <begin position="23"/>
        <end position="73"/>
    </location>
</feature>
<gene>
    <name evidence="2" type="ORF">EDS130_LOCUS18221</name>
</gene>
<name>A0A814LJU8_ADIRI</name>
<dbReference type="EMBL" id="CAJNOJ010000084">
    <property type="protein sequence ID" value="CAF1066762.1"/>
    <property type="molecule type" value="Genomic_DNA"/>
</dbReference>
<dbReference type="AlphaFoldDB" id="A0A814LJU8"/>
<protein>
    <recommendedName>
        <fullName evidence="4">Secreted protein</fullName>
    </recommendedName>
</protein>
<feature type="signal peptide" evidence="1">
    <location>
        <begin position="1"/>
        <end position="22"/>
    </location>
</feature>
<reference evidence="2" key="1">
    <citation type="submission" date="2021-02" db="EMBL/GenBank/DDBJ databases">
        <authorList>
            <person name="Nowell W R."/>
        </authorList>
    </citation>
    <scope>NUCLEOTIDE SEQUENCE</scope>
</reference>